<accession>A0A1H3SRC9</accession>
<dbReference type="PANTHER" id="PTHR35004">
    <property type="entry name" value="TRANSPOSASE RV3428C-RELATED"/>
    <property type="match status" value="1"/>
</dbReference>
<dbReference type="InterPro" id="IPR012337">
    <property type="entry name" value="RNaseH-like_sf"/>
</dbReference>
<dbReference type="InterPro" id="IPR054353">
    <property type="entry name" value="IstA-like_C"/>
</dbReference>
<dbReference type="InterPro" id="IPR001584">
    <property type="entry name" value="Integrase_cat-core"/>
</dbReference>
<reference evidence="3 4" key="1">
    <citation type="submission" date="2016-10" db="EMBL/GenBank/DDBJ databases">
        <authorList>
            <person name="de Groot N.N."/>
        </authorList>
    </citation>
    <scope>NUCLEOTIDE SEQUENCE [LARGE SCALE GENOMIC DNA]</scope>
    <source>
        <strain evidence="3 4">DSM 21650</strain>
    </source>
</reference>
<dbReference type="GO" id="GO:0015074">
    <property type="term" value="P:DNA integration"/>
    <property type="evidence" value="ECO:0007669"/>
    <property type="project" value="InterPro"/>
</dbReference>
<dbReference type="AlphaFoldDB" id="A0A1H3SRC9"/>
<dbReference type="Pfam" id="PF22483">
    <property type="entry name" value="Mu-transpos_C_2"/>
    <property type="match status" value="1"/>
</dbReference>
<dbReference type="Pfam" id="PF00665">
    <property type="entry name" value="rve"/>
    <property type="match status" value="1"/>
</dbReference>
<dbReference type="NCBIfam" id="NF033546">
    <property type="entry name" value="transpos_IS21"/>
    <property type="match status" value="1"/>
</dbReference>
<dbReference type="OrthoDB" id="3193769at2"/>
<keyword evidence="4" id="KW-1185">Reference proteome</keyword>
<dbReference type="RefSeq" id="WP_091733204.1">
    <property type="nucleotide sequence ID" value="NZ_FNQE01000061.1"/>
</dbReference>
<dbReference type="PANTHER" id="PTHR35004:SF6">
    <property type="entry name" value="TRANSPOSASE"/>
    <property type="match status" value="1"/>
</dbReference>
<dbReference type="GO" id="GO:0003676">
    <property type="term" value="F:nucleic acid binding"/>
    <property type="evidence" value="ECO:0007669"/>
    <property type="project" value="InterPro"/>
</dbReference>
<dbReference type="InterPro" id="IPR036397">
    <property type="entry name" value="RNaseH_sf"/>
</dbReference>
<organism evidence="3 4">
    <name type="scientific">Proteiniborus ethanoligenes</name>
    <dbReference type="NCBI Taxonomy" id="415015"/>
    <lineage>
        <taxon>Bacteria</taxon>
        <taxon>Bacillati</taxon>
        <taxon>Bacillota</taxon>
        <taxon>Clostridia</taxon>
        <taxon>Eubacteriales</taxon>
        <taxon>Proteiniborus</taxon>
    </lineage>
</organism>
<evidence type="ECO:0000313" key="4">
    <source>
        <dbReference type="Proteomes" id="UP000198625"/>
    </source>
</evidence>
<dbReference type="Proteomes" id="UP000198625">
    <property type="component" value="Unassembled WGS sequence"/>
</dbReference>
<name>A0A1H3SRC9_9FIRM</name>
<proteinExistence type="inferred from homology"/>
<dbReference type="STRING" id="415015.SAMN05660462_03054"/>
<evidence type="ECO:0000259" key="2">
    <source>
        <dbReference type="PROSITE" id="PS50994"/>
    </source>
</evidence>
<evidence type="ECO:0000256" key="1">
    <source>
        <dbReference type="ARBA" id="ARBA00009277"/>
    </source>
</evidence>
<dbReference type="PROSITE" id="PS50994">
    <property type="entry name" value="INTEGRASE"/>
    <property type="match status" value="1"/>
</dbReference>
<dbReference type="Gene3D" id="3.30.420.10">
    <property type="entry name" value="Ribonuclease H-like superfamily/Ribonuclease H"/>
    <property type="match status" value="1"/>
</dbReference>
<dbReference type="EMBL" id="FNQE01000061">
    <property type="protein sequence ID" value="SDZ40522.1"/>
    <property type="molecule type" value="Genomic_DNA"/>
</dbReference>
<dbReference type="SUPFAM" id="SSF53098">
    <property type="entry name" value="Ribonuclease H-like"/>
    <property type="match status" value="1"/>
</dbReference>
<evidence type="ECO:0000313" key="3">
    <source>
        <dbReference type="EMBL" id="SDZ40522.1"/>
    </source>
</evidence>
<sequence length="405" mass="47686">MRKDVLNQIKLIGEDFDVLNKSELARRFNCDRRTIDRYLNDPSSGTRKPRNLKSKIDDFKETIIDKVDNYGSTSMSVYKFIQKKGYTGGYHTVNNFVKDHKKSEIKKATLRFDTSPGLQAQVDWKESITMVSKHGEIFEVNIFLMVLGYSRLKYLKLTVDRTQETLFECLTNGFKYFGGVPKEILFDNMSSVVDRGRTTFKNVAINQKFKYFSIDAGFEIITCRPYRPETKGKVETLAKLVDRLTPYNEEFDTFEELEAIVNTFNMEINNEISQATNEVPLLRFKKEKEYLNPLPKMDVLLSYFHHEKEYKVSKESMIRYKGKKYSVPTKYIGKYTTISEIDSEIYIYYTKDLIACHRISDKILHYKKEHVKEILRSDALKHYSDERIEEFIENNLKSMDIFLEE</sequence>
<protein>
    <submittedName>
        <fullName evidence="3">Transposase</fullName>
    </submittedName>
</protein>
<feature type="domain" description="Integrase catalytic" evidence="2">
    <location>
        <begin position="112"/>
        <end position="288"/>
    </location>
</feature>
<gene>
    <name evidence="3" type="ORF">SAMN05660462_03054</name>
</gene>
<comment type="similarity">
    <text evidence="1">Belongs to the transposase IS21/IS408/IS1162 family.</text>
</comment>